<dbReference type="PROSITE" id="PS00626">
    <property type="entry name" value="RCC1_2"/>
    <property type="match status" value="1"/>
</dbReference>
<feature type="repeat" description="RCC1" evidence="2">
    <location>
        <begin position="94"/>
        <end position="142"/>
    </location>
</feature>
<evidence type="ECO:0000259" key="3">
    <source>
        <dbReference type="PROSITE" id="PS50097"/>
    </source>
</evidence>
<dbReference type="Pfam" id="PF25390">
    <property type="entry name" value="WD40_RLD"/>
    <property type="match status" value="1"/>
</dbReference>
<dbReference type="CDD" id="cd18498">
    <property type="entry name" value="BACK_RCBTB1_2"/>
    <property type="match status" value="1"/>
</dbReference>
<evidence type="ECO:0000256" key="2">
    <source>
        <dbReference type="PROSITE-ProRule" id="PRU00235"/>
    </source>
</evidence>
<feature type="domain" description="BTB" evidence="3">
    <location>
        <begin position="370"/>
        <end position="437"/>
    </location>
</feature>
<organism evidence="4 5">
    <name type="scientific">Clytia hemisphaerica</name>
    <dbReference type="NCBI Taxonomy" id="252671"/>
    <lineage>
        <taxon>Eukaryota</taxon>
        <taxon>Metazoa</taxon>
        <taxon>Cnidaria</taxon>
        <taxon>Hydrozoa</taxon>
        <taxon>Hydroidolina</taxon>
        <taxon>Leptothecata</taxon>
        <taxon>Obeliida</taxon>
        <taxon>Clytiidae</taxon>
        <taxon>Clytia</taxon>
    </lineage>
</organism>
<dbReference type="OrthoDB" id="10051363at2759"/>
<dbReference type="Gene3D" id="3.30.710.10">
    <property type="entry name" value="Potassium Channel Kv1.1, Chain A"/>
    <property type="match status" value="1"/>
</dbReference>
<dbReference type="GeneID" id="136800318"/>
<proteinExistence type="predicted"/>
<reference evidence="4" key="1">
    <citation type="submission" date="2021-01" db="UniProtKB">
        <authorList>
            <consortium name="EnsemblMetazoa"/>
        </authorList>
    </citation>
    <scope>IDENTIFICATION</scope>
</reference>
<dbReference type="PRINTS" id="PR00633">
    <property type="entry name" value="RCCNDNSATION"/>
</dbReference>
<dbReference type="InterPro" id="IPR000408">
    <property type="entry name" value="Reg_chr_condens"/>
</dbReference>
<accession>A0A7M5UK80</accession>
<evidence type="ECO:0000256" key="1">
    <source>
        <dbReference type="ARBA" id="ARBA00022737"/>
    </source>
</evidence>
<name>A0A7M5UK80_9CNID</name>
<evidence type="ECO:0000313" key="5">
    <source>
        <dbReference type="Proteomes" id="UP000594262"/>
    </source>
</evidence>
<dbReference type="InterPro" id="IPR009091">
    <property type="entry name" value="RCC1/BLIP-II"/>
</dbReference>
<dbReference type="PROSITE" id="PS50097">
    <property type="entry name" value="BTB"/>
    <property type="match status" value="1"/>
</dbReference>
<dbReference type="Gene3D" id="2.130.10.30">
    <property type="entry name" value="Regulator of chromosome condensation 1/beta-lactamase-inhibitor protein II"/>
    <property type="match status" value="2"/>
</dbReference>
<sequence>MSNINSWPILSFIPAEIAKNVIKAFVFGGAGNEAIIVVSNGDVYALGFNGNGCLGIGNGNSTLEPRKIDILCQKNLVDFAYGMGPHILTVTESGELYSWGHGGYGQLGHVEDEKTKPVLVPLQKKVVQIACGSYHSIALTQEGEIYAWGSNNCGQLGLGVGTNQQTPRKVNGQLSNYNKKVTSVACGQSFTIVLTDEGELYSWGYNGNGQLGIGNNTNQQQPAKVAGLNGKYIQKIACGMAHVLALTDTGELYSWGANSYGQLGLDTTLNTSTPTLVPTTEETARWTDIAAHHYNHISAAVLLSGKICMWGQCHGLTLLSPRQVAINSLDAVFACFGMPQIMFRFTEIDHEEPQTLKDTVKRAFDDATSSDLAFVIDGKSIHVHKALLKIRCEYFRNMLQTHWEESNMSEIEVTQFSYDVYRAFLLFLYTDKVDIGSEDAISLLHLADSYCEQRLKEICEDLIKKSVSISNVSHLLAAAIKYNASDLEEFCFRFSMNHLTAVTQTETFKQLDGDTVRDFIIKAGASGAFKR</sequence>
<dbReference type="Pfam" id="PF00651">
    <property type="entry name" value="BTB"/>
    <property type="match status" value="1"/>
</dbReference>
<protein>
    <recommendedName>
        <fullName evidence="3">BTB domain-containing protein</fullName>
    </recommendedName>
</protein>
<dbReference type="RefSeq" id="XP_066913052.1">
    <property type="nucleotide sequence ID" value="XM_067056951.1"/>
</dbReference>
<feature type="repeat" description="RCC1" evidence="2">
    <location>
        <begin position="250"/>
        <end position="302"/>
    </location>
</feature>
<dbReference type="InterPro" id="IPR000210">
    <property type="entry name" value="BTB/POZ_dom"/>
</dbReference>
<dbReference type="Proteomes" id="UP000594262">
    <property type="component" value="Unplaced"/>
</dbReference>
<dbReference type="InterPro" id="IPR011333">
    <property type="entry name" value="SKP1/BTB/POZ_sf"/>
</dbReference>
<dbReference type="SMART" id="SM00225">
    <property type="entry name" value="BTB"/>
    <property type="match status" value="1"/>
</dbReference>
<dbReference type="PROSITE" id="PS50012">
    <property type="entry name" value="RCC1_3"/>
    <property type="match status" value="5"/>
</dbReference>
<keyword evidence="1" id="KW-0677">Repeat</keyword>
<dbReference type="PANTHER" id="PTHR22872">
    <property type="entry name" value="BTK-BINDING PROTEIN-RELATED"/>
    <property type="match status" value="1"/>
</dbReference>
<dbReference type="CDD" id="cd18298">
    <property type="entry name" value="BTB_POZ_RCBTB1_2"/>
    <property type="match status" value="1"/>
</dbReference>
<evidence type="ECO:0000313" key="4">
    <source>
        <dbReference type="EnsemblMetazoa" id="CLYHEMP000721.1"/>
    </source>
</evidence>
<dbReference type="InterPro" id="IPR051625">
    <property type="entry name" value="Signaling_Regulatory_Domain"/>
</dbReference>
<dbReference type="PANTHER" id="PTHR22872:SF10">
    <property type="entry name" value="ULTRAVIOLET-B RECEPTOR UVR8"/>
    <property type="match status" value="1"/>
</dbReference>
<keyword evidence="5" id="KW-1185">Reference proteome</keyword>
<dbReference type="EnsemblMetazoa" id="CLYHEMT000721.1">
    <property type="protein sequence ID" value="CLYHEMP000721.1"/>
    <property type="gene ID" value="CLYHEMG000721"/>
</dbReference>
<feature type="repeat" description="RCC1" evidence="2">
    <location>
        <begin position="41"/>
        <end position="92"/>
    </location>
</feature>
<dbReference type="SUPFAM" id="SSF50985">
    <property type="entry name" value="RCC1/BLIP-II"/>
    <property type="match status" value="1"/>
</dbReference>
<feature type="repeat" description="RCC1" evidence="2">
    <location>
        <begin position="198"/>
        <end position="249"/>
    </location>
</feature>
<dbReference type="SUPFAM" id="SSF54695">
    <property type="entry name" value="POZ domain"/>
    <property type="match status" value="1"/>
</dbReference>
<dbReference type="AlphaFoldDB" id="A0A7M5UK80"/>
<feature type="repeat" description="RCC1" evidence="2">
    <location>
        <begin position="143"/>
        <end position="197"/>
    </location>
</feature>
<dbReference type="InterPro" id="IPR058923">
    <property type="entry name" value="RCC1-like_dom"/>
</dbReference>